<keyword evidence="3 6" id="KW-0812">Transmembrane</keyword>
<feature type="transmembrane region" description="Helical" evidence="6">
    <location>
        <begin position="61"/>
        <end position="81"/>
    </location>
</feature>
<evidence type="ECO:0000256" key="3">
    <source>
        <dbReference type="ARBA" id="ARBA00022692"/>
    </source>
</evidence>
<keyword evidence="4 6" id="KW-1133">Transmembrane helix</keyword>
<feature type="transmembrane region" description="Helical" evidence="6">
    <location>
        <begin position="35"/>
        <end position="54"/>
    </location>
</feature>
<feature type="transmembrane region" description="Helical" evidence="6">
    <location>
        <begin position="126"/>
        <end position="143"/>
    </location>
</feature>
<feature type="transmembrane region" description="Helical" evidence="6">
    <location>
        <begin position="180"/>
        <end position="200"/>
    </location>
</feature>
<dbReference type="eggNOG" id="COG3714">
    <property type="taxonomic scope" value="Bacteria"/>
</dbReference>
<comment type="caution">
    <text evidence="7">The sequence shown here is derived from an EMBL/GenBank/DDBJ whole genome shotgun (WGS) entry which is preliminary data.</text>
</comment>
<proteinExistence type="inferred from homology"/>
<feature type="transmembrane region" description="Helical" evidence="6">
    <location>
        <begin position="12"/>
        <end position="29"/>
    </location>
</feature>
<dbReference type="GO" id="GO:0016020">
    <property type="term" value="C:membrane"/>
    <property type="evidence" value="ECO:0007669"/>
    <property type="project" value="UniProtKB-SubCell"/>
</dbReference>
<gene>
    <name evidence="7" type="ORF">A33Q_3090</name>
</gene>
<dbReference type="Pfam" id="PF07947">
    <property type="entry name" value="YhhN"/>
    <property type="match status" value="1"/>
</dbReference>
<evidence type="ECO:0000313" key="8">
    <source>
        <dbReference type="Proteomes" id="UP000006073"/>
    </source>
</evidence>
<organism evidence="7 8">
    <name type="scientific">Indibacter alkaliphilus (strain CCUG 57479 / KCTC 22604 / LW1)</name>
    <dbReference type="NCBI Taxonomy" id="1189612"/>
    <lineage>
        <taxon>Bacteria</taxon>
        <taxon>Pseudomonadati</taxon>
        <taxon>Bacteroidota</taxon>
        <taxon>Cytophagia</taxon>
        <taxon>Cytophagales</taxon>
        <taxon>Cyclobacteriaceae</taxon>
    </lineage>
</organism>
<dbReference type="STRING" id="1189612.A33Q_3090"/>
<keyword evidence="5 6" id="KW-0472">Membrane</keyword>
<evidence type="ECO:0000313" key="7">
    <source>
        <dbReference type="EMBL" id="EOZ95728.1"/>
    </source>
</evidence>
<protein>
    <submittedName>
        <fullName evidence="7">YhhN family protein</fullName>
    </submittedName>
</protein>
<evidence type="ECO:0000256" key="6">
    <source>
        <dbReference type="SAM" id="Phobius"/>
    </source>
</evidence>
<evidence type="ECO:0000256" key="4">
    <source>
        <dbReference type="ARBA" id="ARBA00022989"/>
    </source>
</evidence>
<accession>S2E0W6</accession>
<dbReference type="Proteomes" id="UP000006073">
    <property type="component" value="Unassembled WGS sequence"/>
</dbReference>
<comment type="similarity">
    <text evidence="2">Belongs to the TMEM86 family.</text>
</comment>
<feature type="transmembrane region" description="Helical" evidence="6">
    <location>
        <begin position="206"/>
        <end position="227"/>
    </location>
</feature>
<feature type="transmembrane region" description="Helical" evidence="6">
    <location>
        <begin position="149"/>
        <end position="168"/>
    </location>
</feature>
<name>S2E0W6_INDAL</name>
<evidence type="ECO:0000256" key="5">
    <source>
        <dbReference type="ARBA" id="ARBA00023136"/>
    </source>
</evidence>
<evidence type="ECO:0000256" key="1">
    <source>
        <dbReference type="ARBA" id="ARBA00004141"/>
    </source>
</evidence>
<keyword evidence="8" id="KW-1185">Reference proteome</keyword>
<evidence type="ECO:0000256" key="2">
    <source>
        <dbReference type="ARBA" id="ARBA00007375"/>
    </source>
</evidence>
<comment type="subcellular location">
    <subcellularLocation>
        <location evidence="1">Membrane</location>
        <topology evidence="1">Multi-pass membrane protein</topology>
    </subcellularLocation>
</comment>
<sequence length="247" mass="28393">MFNAMLSWKNHTIKTYLIFVLLSLVLLYSERYEAFLISKLFIVPSLLVLIFQWYRKSNHRLIPILLVSTFFSFLGDVFIAIKINEDFFKLISLSTFLVAQSGYAAMFYISSKYNKKKDTVHWNQRWPEALGILIILSFIFIVTPQMGDFQLLGILYGIIAGVSFTLALDRRFTVSFKSHTLVIVGLIFFYISDILAGLDIYMTDIIIHTAIIISYALGHYLIVSGILHQIEEETEKKEASGKDAFIE</sequence>
<feature type="transmembrane region" description="Helical" evidence="6">
    <location>
        <begin position="87"/>
        <end position="106"/>
    </location>
</feature>
<dbReference type="EMBL" id="ALWO02000037">
    <property type="protein sequence ID" value="EOZ95728.1"/>
    <property type="molecule type" value="Genomic_DNA"/>
</dbReference>
<dbReference type="InterPro" id="IPR012506">
    <property type="entry name" value="TMEM86B-like"/>
</dbReference>
<dbReference type="AlphaFoldDB" id="S2E0W6"/>
<reference evidence="7 8" key="1">
    <citation type="journal article" date="2013" name="Genome Announc.">
        <title>Draft Genome Sequence of Indibacter alkaliphilus Strain LW1T, Isolated from Lonar Lake, a Haloalkaline Lake in the Buldana District of Maharashtra, India.</title>
        <authorList>
            <person name="Singh A."/>
            <person name="Kumar Jangir P."/>
            <person name="Sharma R."/>
            <person name="Singh A."/>
            <person name="Kumar Pinnaka A."/>
            <person name="Shivaji S."/>
        </authorList>
    </citation>
    <scope>NUCLEOTIDE SEQUENCE [LARGE SCALE GENOMIC DNA]</scope>
    <source>
        <strain evidence="8">CCUG 57479 / KCTC 22604 / LW1</strain>
    </source>
</reference>